<dbReference type="InterPro" id="IPR045391">
    <property type="entry name" value="DUF6520"/>
</dbReference>
<evidence type="ECO:0000313" key="3">
    <source>
        <dbReference type="Proteomes" id="UP000253235"/>
    </source>
</evidence>
<dbReference type="AlphaFoldDB" id="A0A482TJP0"/>
<comment type="caution">
    <text evidence="2">The sequence shown here is derived from an EMBL/GenBank/DDBJ whole genome shotgun (WGS) entry which is preliminary data.</text>
</comment>
<proteinExistence type="predicted"/>
<accession>A0A482TJP0</accession>
<dbReference type="Pfam" id="PF20130">
    <property type="entry name" value="DUF6520"/>
    <property type="match status" value="1"/>
</dbReference>
<organism evidence="2 3">
    <name type="scientific">Flavobacterium petrolei</name>
    <dbReference type="NCBI Taxonomy" id="2259594"/>
    <lineage>
        <taxon>Bacteria</taxon>
        <taxon>Pseudomonadati</taxon>
        <taxon>Bacteroidota</taxon>
        <taxon>Flavobacteriia</taxon>
        <taxon>Flavobacteriales</taxon>
        <taxon>Flavobacteriaceae</taxon>
        <taxon>Flavobacterium</taxon>
    </lineage>
</organism>
<gene>
    <name evidence="2" type="ORF">DR871_013040</name>
</gene>
<feature type="chain" id="PRO_5019869854" evidence="1">
    <location>
        <begin position="22"/>
        <end position="92"/>
    </location>
</feature>
<dbReference type="OrthoDB" id="1373181at2"/>
<keyword evidence="3" id="KW-1185">Reference proteome</keyword>
<protein>
    <submittedName>
        <fullName evidence="2">Uncharacterized protein</fullName>
    </submittedName>
</protein>
<evidence type="ECO:0000256" key="1">
    <source>
        <dbReference type="SAM" id="SignalP"/>
    </source>
</evidence>
<sequence length="92" mass="9713">MKTDFLKLMVLPMVAFSLASAAAVTTSTAKESQTATAIINGYIHSPLPSSCKLVNVDCDVTGNAFCMSGSSQVFDKDSETTCSTPLFRTVNP</sequence>
<dbReference type="EMBL" id="QNVY02000004">
    <property type="protein sequence ID" value="RYJ51347.1"/>
    <property type="molecule type" value="Genomic_DNA"/>
</dbReference>
<name>A0A482TJP0_9FLAO</name>
<dbReference type="Proteomes" id="UP000253235">
    <property type="component" value="Unassembled WGS sequence"/>
</dbReference>
<keyword evidence="1" id="KW-0732">Signal</keyword>
<dbReference type="RefSeq" id="WP_086452579.1">
    <property type="nucleotide sequence ID" value="NZ_JBIPCZ010000006.1"/>
</dbReference>
<evidence type="ECO:0000313" key="2">
    <source>
        <dbReference type="EMBL" id="RYJ51347.1"/>
    </source>
</evidence>
<reference evidence="2 3" key="1">
    <citation type="submission" date="2019-01" db="EMBL/GenBank/DDBJ databases">
        <title>Flavobacterium sp. nov. isolated from arctic soil.</title>
        <authorList>
            <person name="Kim D.-U."/>
        </authorList>
    </citation>
    <scope>NUCLEOTIDE SEQUENCE [LARGE SCALE GENOMIC DNA]</scope>
    <source>
        <strain evidence="2 3">Kopri-42</strain>
    </source>
</reference>
<feature type="signal peptide" evidence="1">
    <location>
        <begin position="1"/>
        <end position="21"/>
    </location>
</feature>